<dbReference type="RefSeq" id="WP_380717838.1">
    <property type="nucleotide sequence ID" value="NZ_JBHSGI010000009.1"/>
</dbReference>
<comment type="subcellular location">
    <subcellularLocation>
        <location evidence="7">Cell membrane</location>
        <topology evidence="7">Multi-pass membrane protein</topology>
    </subcellularLocation>
    <subcellularLocation>
        <location evidence="1">Membrane</location>
        <topology evidence="1">Multi-pass membrane protein</topology>
    </subcellularLocation>
</comment>
<keyword evidence="10" id="KW-1185">Reference proteome</keyword>
<dbReference type="InterPro" id="IPR022837">
    <property type="entry name" value="MsrQ-like"/>
</dbReference>
<sequence>MTLIDRVNGLLRRVPVWAVYVVCMAGAPWLFWQGISGGLGPEPVKGLERELGELALKFLVAGLAITPLRRLVGLNLMKFRRAVGLITFYYVCCHLLVWAVLDLQVLGQLWSEIVKRPYIAVGMAAFVLMVPLAVTSNNASVRRLGAKWRTLHRLVYPAAILGGVHYLMLAKGFRLEPLVYLAIIVALLLIRLPVRRWIRVGA</sequence>
<evidence type="ECO:0000256" key="3">
    <source>
        <dbReference type="ARBA" id="ARBA00022692"/>
    </source>
</evidence>
<comment type="cofactor">
    <cofactor evidence="7">
        <name>heme b</name>
        <dbReference type="ChEBI" id="CHEBI:60344"/>
    </cofactor>
    <text evidence="7">Binds 1 heme b (iron(II)-protoporphyrin IX) group per subunit.</text>
</comment>
<dbReference type="Pfam" id="PF01794">
    <property type="entry name" value="Ferric_reduct"/>
    <property type="match status" value="1"/>
</dbReference>
<evidence type="ECO:0000313" key="9">
    <source>
        <dbReference type="EMBL" id="MFC4669418.1"/>
    </source>
</evidence>
<name>A0ABV9KHJ1_9RHOB</name>
<evidence type="ECO:0000256" key="1">
    <source>
        <dbReference type="ARBA" id="ARBA00004141"/>
    </source>
</evidence>
<keyword evidence="7" id="KW-0288">FMN</keyword>
<keyword evidence="7" id="KW-0349">Heme</keyword>
<feature type="domain" description="Ferric oxidoreductase" evidence="8">
    <location>
        <begin position="54"/>
        <end position="162"/>
    </location>
</feature>
<gene>
    <name evidence="7 9" type="primary">msrQ</name>
    <name evidence="9" type="ORF">ACFO5X_12710</name>
</gene>
<feature type="transmembrane region" description="Helical" evidence="7">
    <location>
        <begin position="178"/>
        <end position="194"/>
    </location>
</feature>
<evidence type="ECO:0000256" key="7">
    <source>
        <dbReference type="HAMAP-Rule" id="MF_01207"/>
    </source>
</evidence>
<evidence type="ECO:0000259" key="8">
    <source>
        <dbReference type="Pfam" id="PF01794"/>
    </source>
</evidence>
<dbReference type="InterPro" id="IPR013130">
    <property type="entry name" value="Fe3_Rdtase_TM_dom"/>
</dbReference>
<keyword evidence="3 7" id="KW-0812">Transmembrane</keyword>
<dbReference type="NCBIfam" id="NF003833">
    <property type="entry name" value="PRK05419.1-5"/>
    <property type="match status" value="1"/>
</dbReference>
<comment type="subunit">
    <text evidence="7">Heterodimer of a catalytic subunit (MsrP) and a heme-binding subunit (MsrQ).</text>
</comment>
<keyword evidence="5 7" id="KW-0408">Iron</keyword>
<dbReference type="Proteomes" id="UP001595973">
    <property type="component" value="Unassembled WGS sequence"/>
</dbReference>
<evidence type="ECO:0000256" key="5">
    <source>
        <dbReference type="ARBA" id="ARBA00023004"/>
    </source>
</evidence>
<comment type="caution">
    <text evidence="9">The sequence shown here is derived from an EMBL/GenBank/DDBJ whole genome shotgun (WGS) entry which is preliminary data.</text>
</comment>
<comment type="cofactor">
    <cofactor evidence="7">
        <name>FMN</name>
        <dbReference type="ChEBI" id="CHEBI:58210"/>
    </cofactor>
    <text evidence="7">Binds 1 FMN per subunit.</text>
</comment>
<comment type="function">
    <text evidence="7">Part of the MsrPQ system that repairs oxidized periplasmic proteins containing methionine sulfoxide residues (Met-O), using respiratory chain electrons. Thus protects these proteins from oxidative-stress damage caused by reactive species of oxygen and chlorine generated by the host defense mechanisms. MsrPQ is essential for the maintenance of envelope integrity under bleach stress, rescuing a wide series of structurally unrelated periplasmic proteins from methionine oxidation. MsrQ provides electrons for reduction to the reductase catalytic subunit MsrP, using the quinone pool of the respiratory chain.</text>
</comment>
<proteinExistence type="inferred from homology"/>
<protein>
    <recommendedName>
        <fullName evidence="7">Protein-methionine-sulfoxide reductase heme-binding subunit MsrQ</fullName>
    </recommendedName>
    <alternativeName>
        <fullName evidence="7">Flavocytochrome MsrQ</fullName>
    </alternativeName>
</protein>
<feature type="transmembrane region" description="Helical" evidence="7">
    <location>
        <begin position="14"/>
        <end position="34"/>
    </location>
</feature>
<dbReference type="PANTHER" id="PTHR36964">
    <property type="entry name" value="PROTEIN-METHIONINE-SULFOXIDE REDUCTASE HEME-BINDING SUBUNIT MSRQ"/>
    <property type="match status" value="1"/>
</dbReference>
<evidence type="ECO:0000313" key="10">
    <source>
        <dbReference type="Proteomes" id="UP001595973"/>
    </source>
</evidence>
<feature type="transmembrane region" description="Helical" evidence="7">
    <location>
        <begin position="54"/>
        <end position="71"/>
    </location>
</feature>
<feature type="transmembrane region" description="Helical" evidence="7">
    <location>
        <begin position="83"/>
        <end position="101"/>
    </location>
</feature>
<keyword evidence="7" id="KW-0249">Electron transport</keyword>
<keyword evidence="7" id="KW-0479">Metal-binding</keyword>
<dbReference type="HAMAP" id="MF_01207">
    <property type="entry name" value="MsrQ"/>
    <property type="match status" value="1"/>
</dbReference>
<feature type="transmembrane region" description="Helical" evidence="7">
    <location>
        <begin position="113"/>
        <end position="134"/>
    </location>
</feature>
<accession>A0ABV9KHJ1</accession>
<dbReference type="PANTHER" id="PTHR36964:SF1">
    <property type="entry name" value="PROTEIN-METHIONINE-SULFOXIDE REDUCTASE HEME-BINDING SUBUNIT MSRQ"/>
    <property type="match status" value="1"/>
</dbReference>
<comment type="similarity">
    <text evidence="7">Belongs to the MsrQ family.</text>
</comment>
<feature type="transmembrane region" description="Helical" evidence="7">
    <location>
        <begin position="154"/>
        <end position="172"/>
    </location>
</feature>
<evidence type="ECO:0000256" key="2">
    <source>
        <dbReference type="ARBA" id="ARBA00022448"/>
    </source>
</evidence>
<keyword evidence="6 7" id="KW-0472">Membrane</keyword>
<dbReference type="EMBL" id="JBHSGI010000009">
    <property type="protein sequence ID" value="MFC4669418.1"/>
    <property type="molecule type" value="Genomic_DNA"/>
</dbReference>
<keyword evidence="7" id="KW-0285">Flavoprotein</keyword>
<reference evidence="10" key="1">
    <citation type="journal article" date="2019" name="Int. J. Syst. Evol. Microbiol.">
        <title>The Global Catalogue of Microorganisms (GCM) 10K type strain sequencing project: providing services to taxonomists for standard genome sequencing and annotation.</title>
        <authorList>
            <consortium name="The Broad Institute Genomics Platform"/>
            <consortium name="The Broad Institute Genome Sequencing Center for Infectious Disease"/>
            <person name="Wu L."/>
            <person name="Ma J."/>
        </authorList>
    </citation>
    <scope>NUCLEOTIDE SEQUENCE [LARGE SCALE GENOMIC DNA]</scope>
    <source>
        <strain evidence="10">CGMCC 4.7283</strain>
    </source>
</reference>
<evidence type="ECO:0000256" key="4">
    <source>
        <dbReference type="ARBA" id="ARBA00022989"/>
    </source>
</evidence>
<keyword evidence="4 7" id="KW-1133">Transmembrane helix</keyword>
<organism evidence="9 10">
    <name type="scientific">Seohaeicola nanhaiensis</name>
    <dbReference type="NCBI Taxonomy" id="1387282"/>
    <lineage>
        <taxon>Bacteria</taxon>
        <taxon>Pseudomonadati</taxon>
        <taxon>Pseudomonadota</taxon>
        <taxon>Alphaproteobacteria</taxon>
        <taxon>Rhodobacterales</taxon>
        <taxon>Roseobacteraceae</taxon>
        <taxon>Seohaeicola</taxon>
    </lineage>
</organism>
<keyword evidence="2 7" id="KW-0813">Transport</keyword>
<evidence type="ECO:0000256" key="6">
    <source>
        <dbReference type="ARBA" id="ARBA00023136"/>
    </source>
</evidence>
<keyword evidence="7" id="KW-1003">Cell membrane</keyword>